<dbReference type="GO" id="GO:0043546">
    <property type="term" value="F:molybdopterin cofactor binding"/>
    <property type="evidence" value="ECO:0007669"/>
    <property type="project" value="InterPro"/>
</dbReference>
<dbReference type="PANTHER" id="PTHR43742">
    <property type="entry name" value="TRIMETHYLAMINE-N-OXIDE REDUCTASE"/>
    <property type="match status" value="1"/>
</dbReference>
<protein>
    <recommendedName>
        <fullName evidence="1">Molybdopterin dinucleotide-binding domain-containing protein</fullName>
    </recommendedName>
</protein>
<proteinExistence type="predicted"/>
<accession>X1KA07</accession>
<dbReference type="SUPFAM" id="SSF50692">
    <property type="entry name" value="ADC-like"/>
    <property type="match status" value="1"/>
</dbReference>
<feature type="non-terminal residue" evidence="2">
    <location>
        <position position="1"/>
    </location>
</feature>
<dbReference type="PANTHER" id="PTHR43742:SF3">
    <property type="entry name" value="DIMETHYL SULFOXIDE REDUCTASE DMSA"/>
    <property type="match status" value="1"/>
</dbReference>
<reference evidence="2" key="1">
    <citation type="journal article" date="2014" name="Front. Microbiol.">
        <title>High frequency of phylogenetically diverse reductive dehalogenase-homologous genes in deep subseafloor sedimentary metagenomes.</title>
        <authorList>
            <person name="Kawai M."/>
            <person name="Futagami T."/>
            <person name="Toyoda A."/>
            <person name="Takaki Y."/>
            <person name="Nishi S."/>
            <person name="Hori S."/>
            <person name="Arai W."/>
            <person name="Tsubouchi T."/>
            <person name="Morono Y."/>
            <person name="Uchiyama I."/>
            <person name="Ito T."/>
            <person name="Fujiyama A."/>
            <person name="Inagaki F."/>
            <person name="Takami H."/>
        </authorList>
    </citation>
    <scope>NUCLEOTIDE SEQUENCE</scope>
    <source>
        <strain evidence="2">Expedition CK06-06</strain>
    </source>
</reference>
<evidence type="ECO:0000313" key="2">
    <source>
        <dbReference type="EMBL" id="GAH90450.1"/>
    </source>
</evidence>
<evidence type="ECO:0000259" key="1">
    <source>
        <dbReference type="Pfam" id="PF01568"/>
    </source>
</evidence>
<dbReference type="EMBL" id="BARV01002226">
    <property type="protein sequence ID" value="GAH90450.1"/>
    <property type="molecule type" value="Genomic_DNA"/>
</dbReference>
<dbReference type="GO" id="GO:0009055">
    <property type="term" value="F:electron transfer activity"/>
    <property type="evidence" value="ECO:0007669"/>
    <property type="project" value="TreeGrafter"/>
</dbReference>
<organism evidence="2">
    <name type="scientific">marine sediment metagenome</name>
    <dbReference type="NCBI Taxonomy" id="412755"/>
    <lineage>
        <taxon>unclassified sequences</taxon>
        <taxon>metagenomes</taxon>
        <taxon>ecological metagenomes</taxon>
    </lineage>
</organism>
<comment type="caution">
    <text evidence="2">The sequence shown here is derived from an EMBL/GenBank/DDBJ whole genome shotgun (WGS) entry which is preliminary data.</text>
</comment>
<dbReference type="AlphaFoldDB" id="X1KA07"/>
<dbReference type="InterPro" id="IPR009010">
    <property type="entry name" value="Asp_de-COase-like_dom_sf"/>
</dbReference>
<dbReference type="InterPro" id="IPR006657">
    <property type="entry name" value="MoPterin_dinucl-bd_dom"/>
</dbReference>
<dbReference type="Pfam" id="PF01568">
    <property type="entry name" value="Molydop_binding"/>
    <property type="match status" value="1"/>
</dbReference>
<dbReference type="GO" id="GO:0016491">
    <property type="term" value="F:oxidoreductase activity"/>
    <property type="evidence" value="ECO:0007669"/>
    <property type="project" value="InterPro"/>
</dbReference>
<feature type="domain" description="Molybdopterin dinucleotide-binding" evidence="1">
    <location>
        <begin position="43"/>
        <end position="146"/>
    </location>
</feature>
<dbReference type="GO" id="GO:0030151">
    <property type="term" value="F:molybdenum ion binding"/>
    <property type="evidence" value="ECO:0007669"/>
    <property type="project" value="TreeGrafter"/>
</dbReference>
<dbReference type="GO" id="GO:0030288">
    <property type="term" value="C:outer membrane-bounded periplasmic space"/>
    <property type="evidence" value="ECO:0007669"/>
    <property type="project" value="TreeGrafter"/>
</dbReference>
<sequence>QRLSERFPDDEERPPVPHYIAEGKTHQENFKSIRSKEYPLLVESPHPRYRFHSQYDTISWLHEIPTHKLIKDSYYYDVLWMNPQDAEVRCIKNGDLIRIFNERGFVVTAAYVTERMIPGVVRIPNGAGYNPIEIGKSSRGGTINTIGPINTMSRNVFGMAPNAFLVQVEKWEGG</sequence>
<dbReference type="InterPro" id="IPR050612">
    <property type="entry name" value="Prok_Mopterin_Oxidored"/>
</dbReference>
<dbReference type="Gene3D" id="2.40.40.20">
    <property type="match status" value="1"/>
</dbReference>
<name>X1KA07_9ZZZZ</name>
<dbReference type="GO" id="GO:0009061">
    <property type="term" value="P:anaerobic respiration"/>
    <property type="evidence" value="ECO:0007669"/>
    <property type="project" value="TreeGrafter"/>
</dbReference>
<gene>
    <name evidence="2" type="ORF">S06H3_05884</name>
</gene>